<protein>
    <submittedName>
        <fullName evidence="1">Uncharacterized protein</fullName>
    </submittedName>
</protein>
<organism evidence="1 2">
    <name type="scientific">Amycolatopsis melonis</name>
    <dbReference type="NCBI Taxonomy" id="3156488"/>
    <lineage>
        <taxon>Bacteria</taxon>
        <taxon>Bacillati</taxon>
        <taxon>Actinomycetota</taxon>
        <taxon>Actinomycetes</taxon>
        <taxon>Pseudonocardiales</taxon>
        <taxon>Pseudonocardiaceae</taxon>
        <taxon>Amycolatopsis</taxon>
    </lineage>
</organism>
<name>A0ABV0LQA4_9PSEU</name>
<proteinExistence type="predicted"/>
<evidence type="ECO:0000313" key="1">
    <source>
        <dbReference type="EMBL" id="MEQ0564464.1"/>
    </source>
</evidence>
<keyword evidence="2" id="KW-1185">Reference proteome</keyword>
<gene>
    <name evidence="1" type="ORF">ABJI51_35770</name>
</gene>
<reference evidence="1 2" key="1">
    <citation type="submission" date="2024-05" db="EMBL/GenBank/DDBJ databases">
        <authorList>
            <person name="Zhao H."/>
            <person name="Xu Y."/>
            <person name="Lin S."/>
            <person name="Spain J.C."/>
            <person name="Zhou N.-Y."/>
        </authorList>
    </citation>
    <scope>NUCLEOTIDE SEQUENCE [LARGE SCALE GENOMIC DNA]</scope>
    <source>
        <strain evidence="1 2">NEAU-NG30</strain>
    </source>
</reference>
<dbReference type="EMBL" id="JBDZYD010000015">
    <property type="protein sequence ID" value="MEQ0564464.1"/>
    <property type="molecule type" value="Genomic_DNA"/>
</dbReference>
<dbReference type="Proteomes" id="UP001440984">
    <property type="component" value="Unassembled WGS sequence"/>
</dbReference>
<evidence type="ECO:0000313" key="2">
    <source>
        <dbReference type="Proteomes" id="UP001440984"/>
    </source>
</evidence>
<accession>A0ABV0LQA4</accession>
<sequence>MNVWFGSQELAHTCNSDCARVAAYGMESARLIWVRLGQLCGVANLAKMREFAAVRLRSGLIAQRAVVFISAGRKFELVVQGADESVKLADETTVTSVIVVDVLPVGLEPPGQHPDASSLESKGSLR</sequence>
<comment type="caution">
    <text evidence="1">The sequence shown here is derived from an EMBL/GenBank/DDBJ whole genome shotgun (WGS) entry which is preliminary data.</text>
</comment>
<dbReference type="RefSeq" id="WP_348955522.1">
    <property type="nucleotide sequence ID" value="NZ_JBDZYD010000015.1"/>
</dbReference>